<dbReference type="Pfam" id="PF01520">
    <property type="entry name" value="Amidase_3"/>
    <property type="match status" value="1"/>
</dbReference>
<dbReference type="EC" id="3.5.1.28" evidence="3"/>
<evidence type="ECO:0000259" key="2">
    <source>
        <dbReference type="SMART" id="SM00646"/>
    </source>
</evidence>
<dbReference type="CDD" id="cd02696">
    <property type="entry name" value="MurNAc-LAA"/>
    <property type="match status" value="1"/>
</dbReference>
<proteinExistence type="predicted"/>
<dbReference type="GO" id="GO:0008745">
    <property type="term" value="F:N-acetylmuramoyl-L-alanine amidase activity"/>
    <property type="evidence" value="ECO:0007669"/>
    <property type="project" value="UniProtKB-EC"/>
</dbReference>
<dbReference type="PANTHER" id="PTHR30404">
    <property type="entry name" value="N-ACETYLMURAMOYL-L-ALANINE AMIDASE"/>
    <property type="match status" value="1"/>
</dbReference>
<comment type="caution">
    <text evidence="3">The sequence shown here is derived from an EMBL/GenBank/DDBJ whole genome shotgun (WGS) entry which is preliminary data.</text>
</comment>
<protein>
    <submittedName>
        <fullName evidence="3">N-acetylmuramoyl-L-alanine amidase CwlD</fullName>
        <ecNumber evidence="3">3.5.1.28</ecNumber>
    </submittedName>
</protein>
<dbReference type="PANTHER" id="PTHR30404:SF0">
    <property type="entry name" value="N-ACETYLMURAMOYL-L-ALANINE AMIDASE AMIC"/>
    <property type="match status" value="1"/>
</dbReference>
<dbReference type="EMBL" id="JACSQB010000007">
    <property type="protein sequence ID" value="MBD8045598.1"/>
    <property type="molecule type" value="Genomic_DNA"/>
</dbReference>
<keyword evidence="1 3" id="KW-0378">Hydrolase</keyword>
<evidence type="ECO:0000313" key="3">
    <source>
        <dbReference type="EMBL" id="MBD8045598.1"/>
    </source>
</evidence>
<reference evidence="3 4" key="1">
    <citation type="submission" date="2020-08" db="EMBL/GenBank/DDBJ databases">
        <title>A Genomic Blueprint of the Chicken Gut Microbiome.</title>
        <authorList>
            <person name="Gilroy R."/>
            <person name="Ravi A."/>
            <person name="Getino M."/>
            <person name="Pursley I."/>
            <person name="Horton D.L."/>
            <person name="Alikhan N.-F."/>
            <person name="Baker D."/>
            <person name="Gharbi K."/>
            <person name="Hall N."/>
            <person name="Watson M."/>
            <person name="Adriaenssens E.M."/>
            <person name="Foster-Nyarko E."/>
            <person name="Jarju S."/>
            <person name="Secka A."/>
            <person name="Antonio M."/>
            <person name="Oren A."/>
            <person name="Chaudhuri R."/>
            <person name="La Ragione R.M."/>
            <person name="Hildebrand F."/>
            <person name="Pallen M.J."/>
        </authorList>
    </citation>
    <scope>NUCLEOTIDE SEQUENCE [LARGE SCALE GENOMIC DNA]</scope>
    <source>
        <strain evidence="3 4">N37</strain>
    </source>
</reference>
<evidence type="ECO:0000256" key="1">
    <source>
        <dbReference type="ARBA" id="ARBA00022801"/>
    </source>
</evidence>
<dbReference type="Gene3D" id="3.40.630.40">
    <property type="entry name" value="Zn-dependent exopeptidases"/>
    <property type="match status" value="1"/>
</dbReference>
<evidence type="ECO:0000313" key="4">
    <source>
        <dbReference type="Proteomes" id="UP000627166"/>
    </source>
</evidence>
<keyword evidence="4" id="KW-1185">Reference proteome</keyword>
<accession>A0ABR8YMY0</accession>
<dbReference type="InterPro" id="IPR050695">
    <property type="entry name" value="N-acetylmuramoyl_amidase_3"/>
</dbReference>
<dbReference type="InterPro" id="IPR014234">
    <property type="entry name" value="Spore_CwlD"/>
</dbReference>
<dbReference type="SMART" id="SM00646">
    <property type="entry name" value="Ami_3"/>
    <property type="match status" value="1"/>
</dbReference>
<dbReference type="Proteomes" id="UP000627166">
    <property type="component" value="Unassembled WGS sequence"/>
</dbReference>
<feature type="domain" description="MurNAc-LAA" evidence="2">
    <location>
        <begin position="125"/>
        <end position="232"/>
    </location>
</feature>
<dbReference type="NCBIfam" id="TIGR02883">
    <property type="entry name" value="spore_cwlD"/>
    <property type="match status" value="1"/>
</dbReference>
<name>A0ABR8YMY0_9CLOT</name>
<gene>
    <name evidence="3" type="primary">cwlD</name>
    <name evidence="3" type="ORF">H9637_00825</name>
</gene>
<sequence length="239" mass="26924">MRYKNKNLIVSLLVISISLVGILAINIKSAKTTISMEVDKKMGTKVILIDPGHGGIDGGASASDGTSEKNINLNISLKLQKMLMESGYKVVLTRDEDVGLYTDNGTIKEKKRQDLNKRCELKKETDCDMFISIHLNKFEQPNCKGAQVWYSNNPESEKVAKIMQDNLRMDLDESNTRLPKAAKDMYKVLRCNDTMPGVIVECGFLSNKQDLELLKNESYQKKVAESICKSIKEYFEKSN</sequence>
<dbReference type="SUPFAM" id="SSF53187">
    <property type="entry name" value="Zn-dependent exopeptidases"/>
    <property type="match status" value="1"/>
</dbReference>
<organism evidence="3 4">
    <name type="scientific">Clostridium faecium</name>
    <dbReference type="NCBI Taxonomy" id="2762223"/>
    <lineage>
        <taxon>Bacteria</taxon>
        <taxon>Bacillati</taxon>
        <taxon>Bacillota</taxon>
        <taxon>Clostridia</taxon>
        <taxon>Eubacteriales</taxon>
        <taxon>Clostridiaceae</taxon>
        <taxon>Clostridium</taxon>
    </lineage>
</organism>
<dbReference type="RefSeq" id="WP_191738538.1">
    <property type="nucleotide sequence ID" value="NZ_JACSQB010000007.1"/>
</dbReference>
<dbReference type="InterPro" id="IPR002508">
    <property type="entry name" value="MurNAc-LAA_cat"/>
</dbReference>